<dbReference type="Gene3D" id="3.40.50.1000">
    <property type="entry name" value="HAD superfamily/HAD-like"/>
    <property type="match status" value="1"/>
</dbReference>
<keyword evidence="6" id="KW-1185">Reference proteome</keyword>
<dbReference type="PANTHER" id="PTHR43434:SF1">
    <property type="entry name" value="PHOSPHOGLYCOLATE PHOSPHATASE"/>
    <property type="match status" value="1"/>
</dbReference>
<evidence type="ECO:0000313" key="6">
    <source>
        <dbReference type="Proteomes" id="UP000199229"/>
    </source>
</evidence>
<dbReference type="SFLD" id="SFLDS00003">
    <property type="entry name" value="Haloacid_Dehalogenase"/>
    <property type="match status" value="1"/>
</dbReference>
<organism evidence="5 6">
    <name type="scientific">Methylobacterium gossipiicola</name>
    <dbReference type="NCBI Taxonomy" id="582675"/>
    <lineage>
        <taxon>Bacteria</taxon>
        <taxon>Pseudomonadati</taxon>
        <taxon>Pseudomonadota</taxon>
        <taxon>Alphaproteobacteria</taxon>
        <taxon>Hyphomicrobiales</taxon>
        <taxon>Methylobacteriaceae</taxon>
        <taxon>Methylobacterium</taxon>
    </lineage>
</organism>
<dbReference type="EMBL" id="FOPM01000007">
    <property type="protein sequence ID" value="SFG63901.1"/>
    <property type="molecule type" value="Genomic_DNA"/>
</dbReference>
<gene>
    <name evidence="5" type="ORF">SAMN05192565_10771</name>
</gene>
<dbReference type="InterPro" id="IPR023198">
    <property type="entry name" value="PGP-like_dom2"/>
</dbReference>
<dbReference type="NCBIfam" id="TIGR01549">
    <property type="entry name" value="HAD-SF-IA-v1"/>
    <property type="match status" value="1"/>
</dbReference>
<reference evidence="6" key="1">
    <citation type="submission" date="2016-10" db="EMBL/GenBank/DDBJ databases">
        <authorList>
            <person name="Varghese N."/>
            <person name="Submissions S."/>
        </authorList>
    </citation>
    <scope>NUCLEOTIDE SEQUENCE [LARGE SCALE GENOMIC DNA]</scope>
    <source>
        <strain evidence="6">Gh-105</strain>
    </source>
</reference>
<evidence type="ECO:0000256" key="1">
    <source>
        <dbReference type="ARBA" id="ARBA00000830"/>
    </source>
</evidence>
<comment type="catalytic activity">
    <reaction evidence="1">
        <text>2-phosphoglycolate + H2O = glycolate + phosphate</text>
        <dbReference type="Rhea" id="RHEA:14369"/>
        <dbReference type="ChEBI" id="CHEBI:15377"/>
        <dbReference type="ChEBI" id="CHEBI:29805"/>
        <dbReference type="ChEBI" id="CHEBI:43474"/>
        <dbReference type="ChEBI" id="CHEBI:58033"/>
        <dbReference type="EC" id="3.1.3.18"/>
    </reaction>
</comment>
<sequence length="250" mass="25904">MNNRLSGLLFDKDGTLIDFDRTWGPAAHAVMTTLAGGDRARFERLMRVSHYVEAERRFLPTSPLLAGASSVYGPLWAEALDRPAGPDLYGEMDRLFRAAALRTLHPIGAPADLAAALRGAGYTLGIATNDAEASARAQADRLGLTPHLDFIAGYDSGHGAKPGPGMVLAFADRLGVPPHRIALVGDTTADTGAARAAGAVAIAVLSGPSGEGARAVMREEADHVIGSIHDLPALLAEIDGPSAPTGASSR</sequence>
<dbReference type="Pfam" id="PF00702">
    <property type="entry name" value="Hydrolase"/>
    <property type="match status" value="1"/>
</dbReference>
<dbReference type="InterPro" id="IPR023214">
    <property type="entry name" value="HAD_sf"/>
</dbReference>
<dbReference type="InterPro" id="IPR036412">
    <property type="entry name" value="HAD-like_sf"/>
</dbReference>
<dbReference type="Proteomes" id="UP000199229">
    <property type="component" value="Unassembled WGS sequence"/>
</dbReference>
<comment type="pathway">
    <text evidence="2">Organic acid metabolism; glycolate biosynthesis; glycolate from 2-phosphoglycolate: step 1/1.</text>
</comment>
<dbReference type="Gene3D" id="1.10.150.240">
    <property type="entry name" value="Putative phosphatase, domain 2"/>
    <property type="match status" value="1"/>
</dbReference>
<dbReference type="InterPro" id="IPR050155">
    <property type="entry name" value="HAD-like_hydrolase_sf"/>
</dbReference>
<dbReference type="GO" id="GO:0006281">
    <property type="term" value="P:DNA repair"/>
    <property type="evidence" value="ECO:0007669"/>
    <property type="project" value="TreeGrafter"/>
</dbReference>
<name>A0A1I2TNJ8_9HYPH</name>
<dbReference type="SUPFAM" id="SSF56784">
    <property type="entry name" value="HAD-like"/>
    <property type="match status" value="1"/>
</dbReference>
<evidence type="ECO:0000256" key="4">
    <source>
        <dbReference type="ARBA" id="ARBA00013078"/>
    </source>
</evidence>
<proteinExistence type="inferred from homology"/>
<dbReference type="AlphaFoldDB" id="A0A1I2TNJ8"/>
<dbReference type="OrthoDB" id="9797743at2"/>
<evidence type="ECO:0000256" key="2">
    <source>
        <dbReference type="ARBA" id="ARBA00004818"/>
    </source>
</evidence>
<protein>
    <recommendedName>
        <fullName evidence="4">phosphoglycolate phosphatase</fullName>
        <ecNumber evidence="4">3.1.3.18</ecNumber>
    </recommendedName>
</protein>
<dbReference type="SFLD" id="SFLDG01129">
    <property type="entry name" value="C1.5:_HAD__Beta-PGM__Phosphata"/>
    <property type="match status" value="1"/>
</dbReference>
<dbReference type="RefSeq" id="WP_091970627.1">
    <property type="nucleotide sequence ID" value="NZ_FOPM01000007.1"/>
</dbReference>
<dbReference type="STRING" id="582675.SAMN05192565_10771"/>
<dbReference type="GO" id="GO:0008967">
    <property type="term" value="F:phosphoglycolate phosphatase activity"/>
    <property type="evidence" value="ECO:0007669"/>
    <property type="project" value="UniProtKB-EC"/>
</dbReference>
<dbReference type="EC" id="3.1.3.18" evidence="4"/>
<dbReference type="PANTHER" id="PTHR43434">
    <property type="entry name" value="PHOSPHOGLYCOLATE PHOSPHATASE"/>
    <property type="match status" value="1"/>
</dbReference>
<evidence type="ECO:0000256" key="3">
    <source>
        <dbReference type="ARBA" id="ARBA00006171"/>
    </source>
</evidence>
<dbReference type="PRINTS" id="PR00413">
    <property type="entry name" value="HADHALOGNASE"/>
</dbReference>
<comment type="similarity">
    <text evidence="3">Belongs to the HAD-like hydrolase superfamily. CbbY/CbbZ/Gph/YieH family.</text>
</comment>
<accession>A0A1I2TNJ8</accession>
<evidence type="ECO:0000313" key="5">
    <source>
        <dbReference type="EMBL" id="SFG63901.1"/>
    </source>
</evidence>
<dbReference type="InterPro" id="IPR006439">
    <property type="entry name" value="HAD-SF_hydro_IA"/>
</dbReference>